<dbReference type="EC" id="2.3.1.-" evidence="4"/>
<evidence type="ECO:0000313" key="4">
    <source>
        <dbReference type="EMBL" id="MFD1845090.1"/>
    </source>
</evidence>
<evidence type="ECO:0000259" key="2">
    <source>
        <dbReference type="Pfam" id="PF01757"/>
    </source>
</evidence>
<dbReference type="Proteomes" id="UP001597307">
    <property type="component" value="Unassembled WGS sequence"/>
</dbReference>
<evidence type="ECO:0000256" key="1">
    <source>
        <dbReference type="SAM" id="Phobius"/>
    </source>
</evidence>
<dbReference type="Pfam" id="PF01757">
    <property type="entry name" value="Acyl_transf_3"/>
    <property type="match status" value="1"/>
</dbReference>
<feature type="transmembrane region" description="Helical" evidence="1">
    <location>
        <begin position="65"/>
        <end position="83"/>
    </location>
</feature>
<feature type="transmembrane region" description="Helical" evidence="1">
    <location>
        <begin position="307"/>
        <end position="327"/>
    </location>
</feature>
<evidence type="ECO:0000259" key="3">
    <source>
        <dbReference type="Pfam" id="PF19040"/>
    </source>
</evidence>
<keyword evidence="1" id="KW-0812">Transmembrane</keyword>
<feature type="transmembrane region" description="Helical" evidence="1">
    <location>
        <begin position="134"/>
        <end position="150"/>
    </location>
</feature>
<evidence type="ECO:0000313" key="5">
    <source>
        <dbReference type="Proteomes" id="UP001597307"/>
    </source>
</evidence>
<gene>
    <name evidence="4" type="ORF">ACFSFX_00570</name>
</gene>
<keyword evidence="1" id="KW-1133">Transmembrane helix</keyword>
<dbReference type="InterPro" id="IPR043968">
    <property type="entry name" value="SGNH"/>
</dbReference>
<feature type="domain" description="Acyltransferase 3" evidence="2">
    <location>
        <begin position="1"/>
        <end position="328"/>
    </location>
</feature>
<keyword evidence="1" id="KW-0472">Membrane</keyword>
<dbReference type="RefSeq" id="WP_343877073.1">
    <property type="nucleotide sequence ID" value="NZ_BAAAIJ010000002.1"/>
</dbReference>
<accession>A0ABW4Q1B3</accession>
<name>A0ABW4Q1B3_9MICC</name>
<dbReference type="EMBL" id="JBHUGA010000002">
    <property type="protein sequence ID" value="MFD1845090.1"/>
    <property type="molecule type" value="Genomic_DNA"/>
</dbReference>
<feature type="transmembrane region" description="Helical" evidence="1">
    <location>
        <begin position="348"/>
        <end position="369"/>
    </location>
</feature>
<dbReference type="GO" id="GO:0016746">
    <property type="term" value="F:acyltransferase activity"/>
    <property type="evidence" value="ECO:0007669"/>
    <property type="project" value="UniProtKB-KW"/>
</dbReference>
<dbReference type="InterPro" id="IPR050879">
    <property type="entry name" value="Acyltransferase_3"/>
</dbReference>
<feature type="transmembrane region" description="Helical" evidence="1">
    <location>
        <begin position="281"/>
        <end position="301"/>
    </location>
</feature>
<dbReference type="InterPro" id="IPR002656">
    <property type="entry name" value="Acyl_transf_3_dom"/>
</dbReference>
<dbReference type="PANTHER" id="PTHR23028:SF53">
    <property type="entry name" value="ACYL_TRANSF_3 DOMAIN-CONTAINING PROTEIN"/>
    <property type="match status" value="1"/>
</dbReference>
<proteinExistence type="predicted"/>
<feature type="domain" description="SGNH" evidence="3">
    <location>
        <begin position="419"/>
        <end position="643"/>
    </location>
</feature>
<keyword evidence="4" id="KW-0012">Acyltransferase</keyword>
<comment type="caution">
    <text evidence="4">The sequence shown here is derived from an EMBL/GenBank/DDBJ whole genome shotgun (WGS) entry which is preliminary data.</text>
</comment>
<dbReference type="Pfam" id="PF19040">
    <property type="entry name" value="SGNH"/>
    <property type="match status" value="1"/>
</dbReference>
<sequence length="654" mass="69714">MRAIAVGAVVLYHAGLAVVPGGYVGVDVFFVISGFLITGQLISMLQAHRRIPFGEFYAKRIRRIIPASFAVLALTTLASLVFLPPSTRPGALQDAIATALYVPNVLFAAQGADYLAETAPSPFQHYWSLGIEEQFYLFWPLILLLGFLLVSKSIKRLFWVVLAIVTVSFVLCVIMTTTSQPAAFFLLPTRAWELGVGALAAFALHAGLIRLNGRTAAAGTWVGLAGIAVSLVVLNSGTVFPGWAALLPVLSTAAVIICGSASPAGGAGRVLGLRPLQKIGAWSYSIYLVHWPLLIIPQAAVGYENPLPLVVTLALGVLSVPLAVLLYRFVETRFRHPSAGAPARTGRVIATAAAASLAFVAVAAGLSAVQSSTPIATTRDAPAQPLQLSPTGSTFVPANLTPSLRDAPESVPGIYADGCHADFAATVVQADCVYGDSSAERDIVLFGDSHAAQWFPAVEAYAAANSYRLHNLTKSSCPSVEIGIMREESPYSECEEWHQSALSYINEVDPELVLLSNFGEVSPVDTSTGLLEQWEAGLRSTLAALPESSRAVVLADTPSHDASPLDCLSQNTEDATRCDLERTEGIDKEVVALEKRATAQENNSFYVDLNGYLCTNLCPSIIGDLLVYRDEHHITTEFSRALAGPLGDELDRVR</sequence>
<reference evidence="5" key="1">
    <citation type="journal article" date="2019" name="Int. J. Syst. Evol. Microbiol.">
        <title>The Global Catalogue of Microorganisms (GCM) 10K type strain sequencing project: providing services to taxonomists for standard genome sequencing and annotation.</title>
        <authorList>
            <consortium name="The Broad Institute Genomics Platform"/>
            <consortium name="The Broad Institute Genome Sequencing Center for Infectious Disease"/>
            <person name="Wu L."/>
            <person name="Ma J."/>
        </authorList>
    </citation>
    <scope>NUCLEOTIDE SEQUENCE [LARGE SCALE GENOMIC DNA]</scope>
    <source>
        <strain evidence="5">JCM 11496</strain>
    </source>
</reference>
<protein>
    <submittedName>
        <fullName evidence="4">Acyltransferase family protein</fullName>
        <ecNumber evidence="4">2.3.1.-</ecNumber>
    </submittedName>
</protein>
<feature type="transmembrane region" description="Helical" evidence="1">
    <location>
        <begin position="157"/>
        <end position="176"/>
    </location>
</feature>
<feature type="transmembrane region" description="Helical" evidence="1">
    <location>
        <begin position="182"/>
        <end position="204"/>
    </location>
</feature>
<feature type="transmembrane region" description="Helical" evidence="1">
    <location>
        <begin position="216"/>
        <end position="234"/>
    </location>
</feature>
<organism evidence="4 5">
    <name type="scientific">Arthrobacter flavus</name>
    <dbReference type="NCBI Taxonomy" id="95172"/>
    <lineage>
        <taxon>Bacteria</taxon>
        <taxon>Bacillati</taxon>
        <taxon>Actinomycetota</taxon>
        <taxon>Actinomycetes</taxon>
        <taxon>Micrococcales</taxon>
        <taxon>Micrococcaceae</taxon>
        <taxon>Arthrobacter</taxon>
    </lineage>
</organism>
<keyword evidence="5" id="KW-1185">Reference proteome</keyword>
<keyword evidence="4" id="KW-0808">Transferase</keyword>
<feature type="transmembrane region" description="Helical" evidence="1">
    <location>
        <begin position="240"/>
        <end position="261"/>
    </location>
</feature>
<dbReference type="PANTHER" id="PTHR23028">
    <property type="entry name" value="ACETYLTRANSFERASE"/>
    <property type="match status" value="1"/>
</dbReference>